<dbReference type="RefSeq" id="WP_238205443.1">
    <property type="nucleotide sequence ID" value="NZ_JBHTND010000008.1"/>
</dbReference>
<accession>A0ABW3WYB2</accession>
<gene>
    <name evidence="2" type="ORF">ACFQ4G_08120</name>
</gene>
<feature type="signal peptide" evidence="1">
    <location>
        <begin position="1"/>
        <end position="25"/>
    </location>
</feature>
<dbReference type="EMBL" id="JBHTND010000008">
    <property type="protein sequence ID" value="MFD1301549.1"/>
    <property type="molecule type" value="Genomic_DNA"/>
</dbReference>
<dbReference type="InterPro" id="IPR010239">
    <property type="entry name" value="CHP02001"/>
</dbReference>
<protein>
    <submittedName>
        <fullName evidence="2">TorF family putative porin</fullName>
    </submittedName>
</protein>
<keyword evidence="1" id="KW-0732">Signal</keyword>
<comment type="caution">
    <text evidence="2">The sequence shown here is derived from an EMBL/GenBank/DDBJ whole genome shotgun (WGS) entry which is preliminary data.</text>
</comment>
<reference evidence="3" key="1">
    <citation type="journal article" date="2019" name="Int. J. Syst. Evol. Microbiol.">
        <title>The Global Catalogue of Microorganisms (GCM) 10K type strain sequencing project: providing services to taxonomists for standard genome sequencing and annotation.</title>
        <authorList>
            <consortium name="The Broad Institute Genomics Platform"/>
            <consortium name="The Broad Institute Genome Sequencing Center for Infectious Disease"/>
            <person name="Wu L."/>
            <person name="Ma J."/>
        </authorList>
    </citation>
    <scope>NUCLEOTIDE SEQUENCE [LARGE SCALE GENOMIC DNA]</scope>
    <source>
        <strain evidence="3">CCUG 56108</strain>
    </source>
</reference>
<evidence type="ECO:0000256" key="1">
    <source>
        <dbReference type="SAM" id="SignalP"/>
    </source>
</evidence>
<proteinExistence type="predicted"/>
<dbReference type="Pfam" id="PF09694">
    <property type="entry name" value="Gcw_chp"/>
    <property type="match status" value="1"/>
</dbReference>
<keyword evidence="3" id="KW-1185">Reference proteome</keyword>
<evidence type="ECO:0000313" key="3">
    <source>
        <dbReference type="Proteomes" id="UP001597176"/>
    </source>
</evidence>
<feature type="chain" id="PRO_5045732959" evidence="1">
    <location>
        <begin position="26"/>
        <end position="323"/>
    </location>
</feature>
<evidence type="ECO:0000313" key="2">
    <source>
        <dbReference type="EMBL" id="MFD1301549.1"/>
    </source>
</evidence>
<sequence length="323" mass="35203">MTLKLTALGTAASLAAFLSVGGVNAADMPAPKVMPVEAKAPDPLIGFSFGSRYQTDYNFRGVSQSNRDGSYQSFFEAQYFGGFAYTGFATYQTRLPTKPDMEFDLTAGIRPTYDKFALDLGVIYYFYPNEQRLFGPNGFGRFNVPLTTANTDFLEYAAKGTWTATDSLTLGLNVFFSPNYLGQHANGTYTSGTAAYTLPATWFSFLPESYAGGFSISSELGYYFLTAAKTSATLQTAFNLPSYLYGNVGLSYTYKNIVLDVRYHNTDLSKQECFALTGDFRGFVNGGTSRWCGDAVIGSITFQTSTAAPGIYAEPGGLMNLFR</sequence>
<dbReference type="Proteomes" id="UP001597176">
    <property type="component" value="Unassembled WGS sequence"/>
</dbReference>
<organism evidence="2 3">
    <name type="scientific">Methylobacterium marchantiae</name>
    <dbReference type="NCBI Taxonomy" id="600331"/>
    <lineage>
        <taxon>Bacteria</taxon>
        <taxon>Pseudomonadati</taxon>
        <taxon>Pseudomonadota</taxon>
        <taxon>Alphaproteobacteria</taxon>
        <taxon>Hyphomicrobiales</taxon>
        <taxon>Methylobacteriaceae</taxon>
        <taxon>Methylobacterium</taxon>
    </lineage>
</organism>
<name>A0ABW3WYB2_9HYPH</name>